<sequence length="260" mass="31157">MSNTQLKQLQEENEELKKKLNLCMHWMTKEVEEEIHKIARRRVSGLTQDDKDEFLKENQEQIISKRIQNYFWDILLLNAPKETLLYLTNSEINYYNIKKNPNLDGFAVVSSYHKILDSFIEHFITSNFRKFCVKKWKTILRSNDPIEKALNSVVNKKYNLSVWRLFHLIRSIKNDEKMFEYGETFAAYLDKYTEVKDVLLSEYFYKLFSDVITSDVLGWKRHSGKISIKETEKTRKLMVWDYTDKNSILYILLESQSVVY</sequence>
<accession>K2BDI2</accession>
<organism evidence="1">
    <name type="scientific">uncultured bacterium</name>
    <name type="common">gcode 4</name>
    <dbReference type="NCBI Taxonomy" id="1234023"/>
    <lineage>
        <taxon>Bacteria</taxon>
        <taxon>environmental samples</taxon>
    </lineage>
</organism>
<comment type="caution">
    <text evidence="1">The sequence shown here is derived from an EMBL/GenBank/DDBJ whole genome shotgun (WGS) entry which is preliminary data.</text>
</comment>
<proteinExistence type="predicted"/>
<name>K2BDI2_9BACT</name>
<dbReference type="AlphaFoldDB" id="K2BDI2"/>
<protein>
    <submittedName>
        <fullName evidence="1">Uncharacterized protein</fullName>
    </submittedName>
</protein>
<gene>
    <name evidence="1" type="ORF">ACD_49C00008G0017</name>
</gene>
<dbReference type="EMBL" id="AMFJ01021594">
    <property type="protein sequence ID" value="EKD66853.1"/>
    <property type="molecule type" value="Genomic_DNA"/>
</dbReference>
<reference evidence="1" key="1">
    <citation type="journal article" date="2012" name="Science">
        <title>Fermentation, hydrogen, and sulfur metabolism in multiple uncultivated bacterial phyla.</title>
        <authorList>
            <person name="Wrighton K.C."/>
            <person name="Thomas B.C."/>
            <person name="Sharon I."/>
            <person name="Miller C.S."/>
            <person name="Castelle C.J."/>
            <person name="VerBerkmoes N.C."/>
            <person name="Wilkins M.J."/>
            <person name="Hettich R.L."/>
            <person name="Lipton M.S."/>
            <person name="Williams K.H."/>
            <person name="Long P.E."/>
            <person name="Banfield J.F."/>
        </authorList>
    </citation>
    <scope>NUCLEOTIDE SEQUENCE [LARGE SCALE GENOMIC DNA]</scope>
</reference>
<evidence type="ECO:0000313" key="1">
    <source>
        <dbReference type="EMBL" id="EKD66853.1"/>
    </source>
</evidence>